<proteinExistence type="predicted"/>
<dbReference type="EMBL" id="JAUHHV010000007">
    <property type="protein sequence ID" value="KAK1419382.1"/>
    <property type="molecule type" value="Genomic_DNA"/>
</dbReference>
<protein>
    <submittedName>
        <fullName evidence="1">Uncharacterized protein</fullName>
    </submittedName>
</protein>
<evidence type="ECO:0000313" key="2">
    <source>
        <dbReference type="Proteomes" id="UP001229421"/>
    </source>
</evidence>
<gene>
    <name evidence="1" type="ORF">QVD17_28549</name>
</gene>
<comment type="caution">
    <text evidence="1">The sequence shown here is derived from an EMBL/GenBank/DDBJ whole genome shotgun (WGS) entry which is preliminary data.</text>
</comment>
<keyword evidence="2" id="KW-1185">Reference proteome</keyword>
<organism evidence="1 2">
    <name type="scientific">Tagetes erecta</name>
    <name type="common">African marigold</name>
    <dbReference type="NCBI Taxonomy" id="13708"/>
    <lineage>
        <taxon>Eukaryota</taxon>
        <taxon>Viridiplantae</taxon>
        <taxon>Streptophyta</taxon>
        <taxon>Embryophyta</taxon>
        <taxon>Tracheophyta</taxon>
        <taxon>Spermatophyta</taxon>
        <taxon>Magnoliopsida</taxon>
        <taxon>eudicotyledons</taxon>
        <taxon>Gunneridae</taxon>
        <taxon>Pentapetalae</taxon>
        <taxon>asterids</taxon>
        <taxon>campanulids</taxon>
        <taxon>Asterales</taxon>
        <taxon>Asteraceae</taxon>
        <taxon>Asteroideae</taxon>
        <taxon>Heliantheae alliance</taxon>
        <taxon>Tageteae</taxon>
        <taxon>Tagetes</taxon>
    </lineage>
</organism>
<evidence type="ECO:0000313" key="1">
    <source>
        <dbReference type="EMBL" id="KAK1419382.1"/>
    </source>
</evidence>
<accession>A0AAD8KF88</accession>
<sequence>MLNGSVVTMSYQSSDVVMASDQSSNEMKKQATRVAMRRQKKDDMRDSKHVIAQARVFRAAFVRASHCGKEFEPNLHFPYATYIFLLCSLQLLPRSTPSSIFLLFVAPAPPQPLPPAPPPSLLLVALVVQAKKQK</sequence>
<dbReference type="AlphaFoldDB" id="A0AAD8KF88"/>
<dbReference type="Proteomes" id="UP001229421">
    <property type="component" value="Unassembled WGS sequence"/>
</dbReference>
<name>A0AAD8KF88_TARER</name>
<reference evidence="1" key="1">
    <citation type="journal article" date="2023" name="bioRxiv">
        <title>Improved chromosome-level genome assembly for marigold (Tagetes erecta).</title>
        <authorList>
            <person name="Jiang F."/>
            <person name="Yuan L."/>
            <person name="Wang S."/>
            <person name="Wang H."/>
            <person name="Xu D."/>
            <person name="Wang A."/>
            <person name="Fan W."/>
        </authorList>
    </citation>
    <scope>NUCLEOTIDE SEQUENCE</scope>
    <source>
        <strain evidence="1">WSJ</strain>
        <tissue evidence="1">Leaf</tissue>
    </source>
</reference>